<evidence type="ECO:0000256" key="1">
    <source>
        <dbReference type="SAM" id="Phobius"/>
    </source>
</evidence>
<proteinExistence type="predicted"/>
<reference evidence="2 3" key="1">
    <citation type="journal article" date="2018" name="Genome Biol. Evol.">
        <title>Multiple Roots of Fruiting Body Formation in Amoebozoa.</title>
        <authorList>
            <person name="Hillmann F."/>
            <person name="Forbes G."/>
            <person name="Novohradska S."/>
            <person name="Ferling I."/>
            <person name="Riege K."/>
            <person name="Groth M."/>
            <person name="Westermann M."/>
            <person name="Marz M."/>
            <person name="Spaller T."/>
            <person name="Winckler T."/>
            <person name="Schaap P."/>
            <person name="Glockner G."/>
        </authorList>
    </citation>
    <scope>NUCLEOTIDE SEQUENCE [LARGE SCALE GENOMIC DNA]</scope>
    <source>
        <strain evidence="2 3">Jena</strain>
    </source>
</reference>
<dbReference type="Proteomes" id="UP000241769">
    <property type="component" value="Unassembled WGS sequence"/>
</dbReference>
<evidence type="ECO:0008006" key="4">
    <source>
        <dbReference type="Google" id="ProtNLM"/>
    </source>
</evidence>
<keyword evidence="1" id="KW-1133">Transmembrane helix</keyword>
<feature type="transmembrane region" description="Helical" evidence="1">
    <location>
        <begin position="120"/>
        <end position="144"/>
    </location>
</feature>
<keyword evidence="1" id="KW-0472">Membrane</keyword>
<sequence length="154" mass="17056">MAAEIFRECNRGQALEAESYSKKNHHILEHFVKNNRRLIVMSADARVGSVGWGIIAVIILLGVSLLLFCLSFRFSNARIAFCCFLIMVVTNLLFFLGLVYAPKGDYSGYEHDQEYDYSVVGRGVVAALLGCCCCCGVLCFAHFIGQPPADFEVT</sequence>
<keyword evidence="3" id="KW-1185">Reference proteome</keyword>
<feature type="transmembrane region" description="Helical" evidence="1">
    <location>
        <begin position="50"/>
        <end position="72"/>
    </location>
</feature>
<dbReference type="InParanoid" id="A0A2P6NI79"/>
<evidence type="ECO:0000313" key="2">
    <source>
        <dbReference type="EMBL" id="PRP83668.1"/>
    </source>
</evidence>
<name>A0A2P6NI79_9EUKA</name>
<dbReference type="EMBL" id="MDYQ01000078">
    <property type="protein sequence ID" value="PRP83668.1"/>
    <property type="molecule type" value="Genomic_DNA"/>
</dbReference>
<protein>
    <recommendedName>
        <fullName evidence="4">Transmembrane protein</fullName>
    </recommendedName>
</protein>
<dbReference type="AlphaFoldDB" id="A0A2P6NI79"/>
<organism evidence="2 3">
    <name type="scientific">Planoprotostelium fungivorum</name>
    <dbReference type="NCBI Taxonomy" id="1890364"/>
    <lineage>
        <taxon>Eukaryota</taxon>
        <taxon>Amoebozoa</taxon>
        <taxon>Evosea</taxon>
        <taxon>Variosea</taxon>
        <taxon>Cavosteliida</taxon>
        <taxon>Cavosteliaceae</taxon>
        <taxon>Planoprotostelium</taxon>
    </lineage>
</organism>
<comment type="caution">
    <text evidence="2">The sequence shown here is derived from an EMBL/GenBank/DDBJ whole genome shotgun (WGS) entry which is preliminary data.</text>
</comment>
<accession>A0A2P6NI79</accession>
<feature type="transmembrane region" description="Helical" evidence="1">
    <location>
        <begin position="79"/>
        <end position="100"/>
    </location>
</feature>
<keyword evidence="1" id="KW-0812">Transmembrane</keyword>
<evidence type="ECO:0000313" key="3">
    <source>
        <dbReference type="Proteomes" id="UP000241769"/>
    </source>
</evidence>
<gene>
    <name evidence="2" type="ORF">PROFUN_03823</name>
</gene>